<feature type="compositionally biased region" description="Polar residues" evidence="1">
    <location>
        <begin position="172"/>
        <end position="184"/>
    </location>
</feature>
<organism evidence="2 3">
    <name type="scientific">Rozella allomycis (strain CSF55)</name>
    <dbReference type="NCBI Taxonomy" id="988480"/>
    <lineage>
        <taxon>Eukaryota</taxon>
        <taxon>Fungi</taxon>
        <taxon>Fungi incertae sedis</taxon>
        <taxon>Cryptomycota</taxon>
        <taxon>Cryptomycota incertae sedis</taxon>
        <taxon>Rozella</taxon>
    </lineage>
</organism>
<accession>A0A075ARA3</accession>
<protein>
    <submittedName>
        <fullName evidence="2">Uncharacterized protein</fullName>
    </submittedName>
</protein>
<evidence type="ECO:0000313" key="3">
    <source>
        <dbReference type="Proteomes" id="UP000030755"/>
    </source>
</evidence>
<name>A0A075ARA3_ROZAC</name>
<feature type="region of interest" description="Disordered" evidence="1">
    <location>
        <begin position="168"/>
        <end position="190"/>
    </location>
</feature>
<gene>
    <name evidence="2" type="ORF">O9G_000765</name>
</gene>
<proteinExistence type="predicted"/>
<feature type="region of interest" description="Disordered" evidence="1">
    <location>
        <begin position="43"/>
        <end position="62"/>
    </location>
</feature>
<evidence type="ECO:0000256" key="1">
    <source>
        <dbReference type="SAM" id="MobiDB-lite"/>
    </source>
</evidence>
<dbReference type="EMBL" id="KE561117">
    <property type="protein sequence ID" value="EPZ32690.1"/>
    <property type="molecule type" value="Genomic_DNA"/>
</dbReference>
<sequence>MIDDKKVSTKNASFRKKKKKCKLKEMVAVDSANTKYIETRDEATDDTSISYSLDSNEDHATNENILKESTIETNRPKQLQCPPGLEGYRNRFSFDLSKFSFDSAISQSTIQNQVVPSSDRSPLLTRTFYNYPRNQQVPKNPSNQFSSSFYSPFDCGLCIEFDIHEDDRSDSAYPSSPEVNSYENYKSRLY</sequence>
<dbReference type="HOGENOM" id="CLU_1428754_0_0_1"/>
<keyword evidence="3" id="KW-1185">Reference proteome</keyword>
<dbReference type="AlphaFoldDB" id="A0A075ARA3"/>
<evidence type="ECO:0000313" key="2">
    <source>
        <dbReference type="EMBL" id="EPZ32690.1"/>
    </source>
</evidence>
<dbReference type="Proteomes" id="UP000030755">
    <property type="component" value="Unassembled WGS sequence"/>
</dbReference>
<reference evidence="2 3" key="1">
    <citation type="journal article" date="2013" name="Curr. Biol.">
        <title>Shared signatures of parasitism and phylogenomics unite Cryptomycota and microsporidia.</title>
        <authorList>
            <person name="James T.Y."/>
            <person name="Pelin A."/>
            <person name="Bonen L."/>
            <person name="Ahrendt S."/>
            <person name="Sain D."/>
            <person name="Corradi N."/>
            <person name="Stajich J.E."/>
        </authorList>
    </citation>
    <scope>NUCLEOTIDE SEQUENCE [LARGE SCALE GENOMIC DNA]</scope>
    <source>
        <strain evidence="2 3">CSF55</strain>
    </source>
</reference>